<feature type="coiled-coil region" evidence="1">
    <location>
        <begin position="232"/>
        <end position="259"/>
    </location>
</feature>
<feature type="compositionally biased region" description="Polar residues" evidence="2">
    <location>
        <begin position="378"/>
        <end position="391"/>
    </location>
</feature>
<proteinExistence type="predicted"/>
<protein>
    <submittedName>
        <fullName evidence="3">Uncharacterized protein</fullName>
    </submittedName>
</protein>
<sequence>MDQRGLPARADGCEEDPLEEGEIDETGESSCVRDTGRPASTNTNQTLTRVTKPIAKHDMVCDPQIHDTLSPGNGLQSCAIGSITDLVSAVQSSLVARQSPRHELVKLVSVHTYDDAPTDPKRLSGVLSVRSLVQSTVVKDATRGCVARHCRVGVFLPHQCVNHPERLSNSNRFCTLVRYLQLNKLALLLSVDSVGRFGIISPRSDCTNNLDDDCDAIMHVMSADDFLQQSQKNQRDAEMKQLKEQYKDVIAQISSHEGEHKTGTCKRLKKQEEVASTTEPLVANVTQQTAHASERVILGDKPARPLHHEEPLMLRNQQNNVMKQAALDGKESECSSVLVDCGSFVANIEQIVDTTPQTVLGTRIVTLGDKPKSRKSSRQGQSPLEVSSSTSATNLQEMYRLSESLHSIRDKERALEAIACCSNAAEAALKTSPPGERSSLEVQVLRFATNPATDRLVKLRVLDALRSVKPQLDFELACIPATMNALAASSSATIQRNSPFNRPGQDSVLVRRLEDILMPERFISRVLEIVNGSSNHRLTTILRTLISVLRNSNVSGDQLISADKCCMGEFLTLAQNFRDSNNNAYVANTGNALDSSKPSMSLTHYGVITDKDHNDPTTPTNKMNVLMNPCLLKSVNLIRSIARNAGKQCSPEQVHAGVFFIDLHPTLYEKNHVDDGTEPSRFRRLVCEKPEDDCLLQLLRITAQVLYRRTETGKRTVILTLSAPVGKGAFSCGMDAAITRSVEKTEGQMHAEAMLRGAMKNLRPSKMLGFDKALVST</sequence>
<keyword evidence="4" id="KW-1185">Reference proteome</keyword>
<feature type="non-terminal residue" evidence="3">
    <location>
        <position position="777"/>
    </location>
</feature>
<dbReference type="AlphaFoldDB" id="K0TKF7"/>
<dbReference type="EMBL" id="AGNL01003561">
    <property type="protein sequence ID" value="EJK74551.1"/>
    <property type="molecule type" value="Genomic_DNA"/>
</dbReference>
<feature type="region of interest" description="Disordered" evidence="2">
    <location>
        <begin position="1"/>
        <end position="43"/>
    </location>
</feature>
<evidence type="ECO:0000256" key="2">
    <source>
        <dbReference type="SAM" id="MobiDB-lite"/>
    </source>
</evidence>
<keyword evidence="1" id="KW-0175">Coiled coil</keyword>
<comment type="caution">
    <text evidence="3">The sequence shown here is derived from an EMBL/GenBank/DDBJ whole genome shotgun (WGS) entry which is preliminary data.</text>
</comment>
<gene>
    <name evidence="3" type="ORF">THAOC_03761</name>
</gene>
<evidence type="ECO:0000313" key="3">
    <source>
        <dbReference type="EMBL" id="EJK74551.1"/>
    </source>
</evidence>
<evidence type="ECO:0000313" key="4">
    <source>
        <dbReference type="Proteomes" id="UP000266841"/>
    </source>
</evidence>
<accession>K0TKF7</accession>
<evidence type="ECO:0000256" key="1">
    <source>
        <dbReference type="SAM" id="Coils"/>
    </source>
</evidence>
<feature type="region of interest" description="Disordered" evidence="2">
    <location>
        <begin position="369"/>
        <end position="391"/>
    </location>
</feature>
<organism evidence="3 4">
    <name type="scientific">Thalassiosira oceanica</name>
    <name type="common">Marine diatom</name>
    <dbReference type="NCBI Taxonomy" id="159749"/>
    <lineage>
        <taxon>Eukaryota</taxon>
        <taxon>Sar</taxon>
        <taxon>Stramenopiles</taxon>
        <taxon>Ochrophyta</taxon>
        <taxon>Bacillariophyta</taxon>
        <taxon>Coscinodiscophyceae</taxon>
        <taxon>Thalassiosirophycidae</taxon>
        <taxon>Thalassiosirales</taxon>
        <taxon>Thalassiosiraceae</taxon>
        <taxon>Thalassiosira</taxon>
    </lineage>
</organism>
<reference evidence="3 4" key="1">
    <citation type="journal article" date="2012" name="Genome Biol.">
        <title>Genome and low-iron response of an oceanic diatom adapted to chronic iron limitation.</title>
        <authorList>
            <person name="Lommer M."/>
            <person name="Specht M."/>
            <person name="Roy A.S."/>
            <person name="Kraemer L."/>
            <person name="Andreson R."/>
            <person name="Gutowska M.A."/>
            <person name="Wolf J."/>
            <person name="Bergner S.V."/>
            <person name="Schilhabel M.B."/>
            <person name="Klostermeier U.C."/>
            <person name="Beiko R.G."/>
            <person name="Rosenstiel P."/>
            <person name="Hippler M."/>
            <person name="Laroche J."/>
        </authorList>
    </citation>
    <scope>NUCLEOTIDE SEQUENCE [LARGE SCALE GENOMIC DNA]</scope>
    <source>
        <strain evidence="3 4">CCMP1005</strain>
    </source>
</reference>
<feature type="compositionally biased region" description="Acidic residues" evidence="2">
    <location>
        <begin position="13"/>
        <end position="27"/>
    </location>
</feature>
<name>K0TKF7_THAOC</name>
<dbReference type="Proteomes" id="UP000266841">
    <property type="component" value="Unassembled WGS sequence"/>
</dbReference>